<reference evidence="1 2" key="1">
    <citation type="submission" date="2021-10" db="EMBL/GenBank/DDBJ databases">
        <title>Anaerobic single-cell dispensing facilitates the cultivation of human gut bacteria.</title>
        <authorList>
            <person name="Afrizal A."/>
        </authorList>
    </citation>
    <scope>NUCLEOTIDE SEQUENCE [LARGE SCALE GENOMIC DNA]</scope>
    <source>
        <strain evidence="1 2">CLA-AA-H276</strain>
    </source>
</reference>
<protein>
    <submittedName>
        <fullName evidence="1">Uncharacterized protein</fullName>
    </submittedName>
</protein>
<keyword evidence="2" id="KW-1185">Reference proteome</keyword>
<proteinExistence type="predicted"/>
<comment type="caution">
    <text evidence="1">The sequence shown here is derived from an EMBL/GenBank/DDBJ whole genome shotgun (WGS) entry which is preliminary data.</text>
</comment>
<accession>A0AAE3DCF7</accession>
<dbReference type="Proteomes" id="UP001198220">
    <property type="component" value="Unassembled WGS sequence"/>
</dbReference>
<dbReference type="AlphaFoldDB" id="A0AAE3DCF7"/>
<dbReference type="EMBL" id="JAJEPS010000017">
    <property type="protein sequence ID" value="MCC2127250.1"/>
    <property type="molecule type" value="Genomic_DNA"/>
</dbReference>
<organism evidence="1 2">
    <name type="scientific">Hominiventricola filiformis</name>
    <dbReference type="NCBI Taxonomy" id="2885352"/>
    <lineage>
        <taxon>Bacteria</taxon>
        <taxon>Bacillati</taxon>
        <taxon>Bacillota</taxon>
        <taxon>Clostridia</taxon>
        <taxon>Lachnospirales</taxon>
        <taxon>Lachnospiraceae</taxon>
        <taxon>Hominiventricola</taxon>
    </lineage>
</organism>
<evidence type="ECO:0000313" key="2">
    <source>
        <dbReference type="Proteomes" id="UP001198220"/>
    </source>
</evidence>
<evidence type="ECO:0000313" key="1">
    <source>
        <dbReference type="EMBL" id="MCC2127250.1"/>
    </source>
</evidence>
<dbReference type="RefSeq" id="WP_308459947.1">
    <property type="nucleotide sequence ID" value="NZ_JAJEPS010000017.1"/>
</dbReference>
<gene>
    <name evidence="1" type="ORF">LKD36_13840</name>
</gene>
<sequence>MALSASAEIGNPFAHNPNLILVPVIASFDTLGKIIPLYFRYEGLRLKIDHIKWFNDRTVDVIKFCCEITLQDRVQEVILYYHKKNGMWTLEKIRE</sequence>
<name>A0AAE3DCF7_9FIRM</name>